<evidence type="ECO:0000313" key="2">
    <source>
        <dbReference type="Proteomes" id="UP001175211"/>
    </source>
</evidence>
<dbReference type="GeneID" id="85349311"/>
<reference evidence="1" key="1">
    <citation type="submission" date="2023-06" db="EMBL/GenBank/DDBJ databases">
        <authorList>
            <consortium name="Lawrence Berkeley National Laboratory"/>
            <person name="Ahrendt S."/>
            <person name="Sahu N."/>
            <person name="Indic B."/>
            <person name="Wong-Bajracharya J."/>
            <person name="Merenyi Z."/>
            <person name="Ke H.-M."/>
            <person name="Monk M."/>
            <person name="Kocsube S."/>
            <person name="Drula E."/>
            <person name="Lipzen A."/>
            <person name="Balint B."/>
            <person name="Henrissat B."/>
            <person name="Andreopoulos B."/>
            <person name="Martin F.M."/>
            <person name="Harder C.B."/>
            <person name="Rigling D."/>
            <person name="Ford K.L."/>
            <person name="Foster G.D."/>
            <person name="Pangilinan J."/>
            <person name="Papanicolaou A."/>
            <person name="Barry K."/>
            <person name="LaButti K."/>
            <person name="Viragh M."/>
            <person name="Koriabine M."/>
            <person name="Yan M."/>
            <person name="Riley R."/>
            <person name="Champramary S."/>
            <person name="Plett K.L."/>
            <person name="Tsai I.J."/>
            <person name="Slot J."/>
            <person name="Sipos G."/>
            <person name="Plett J."/>
            <person name="Nagy L.G."/>
            <person name="Grigoriev I.V."/>
        </authorList>
    </citation>
    <scope>NUCLEOTIDE SEQUENCE</scope>
    <source>
        <strain evidence="1">CCBAS 213</strain>
    </source>
</reference>
<comment type="caution">
    <text evidence="1">The sequence shown here is derived from an EMBL/GenBank/DDBJ whole genome shotgun (WGS) entry which is preliminary data.</text>
</comment>
<keyword evidence="2" id="KW-1185">Reference proteome</keyword>
<name>A0AA39TUA4_ARMTA</name>
<accession>A0AA39TUA4</accession>
<evidence type="ECO:0000313" key="1">
    <source>
        <dbReference type="EMBL" id="KAK0470352.1"/>
    </source>
</evidence>
<dbReference type="Proteomes" id="UP001175211">
    <property type="component" value="Unassembled WGS sequence"/>
</dbReference>
<dbReference type="RefSeq" id="XP_060340145.1">
    <property type="nucleotide sequence ID" value="XM_060465763.1"/>
</dbReference>
<organism evidence="1 2">
    <name type="scientific">Armillaria tabescens</name>
    <name type="common">Ringless honey mushroom</name>
    <name type="synonym">Agaricus tabescens</name>
    <dbReference type="NCBI Taxonomy" id="1929756"/>
    <lineage>
        <taxon>Eukaryota</taxon>
        <taxon>Fungi</taxon>
        <taxon>Dikarya</taxon>
        <taxon>Basidiomycota</taxon>
        <taxon>Agaricomycotina</taxon>
        <taxon>Agaricomycetes</taxon>
        <taxon>Agaricomycetidae</taxon>
        <taxon>Agaricales</taxon>
        <taxon>Marasmiineae</taxon>
        <taxon>Physalacriaceae</taxon>
        <taxon>Desarmillaria</taxon>
    </lineage>
</organism>
<dbReference type="AlphaFoldDB" id="A0AA39TUA4"/>
<proteinExistence type="predicted"/>
<sequence>MTPQPLADILKSFPPLPPLDPGHPTEWLRMVAFIAWCREVPNRQWADIVIYFIPNDTSTKGILSLIPTPLVDWEKFEPAATRMLCRSFSVLFFNSFFNTTQATVCADVGNATFFTVINGVWAIPQIALRTIASVRTAFVSRTFPLSWRVVRSTWQGAGDVQVDQEAMVLRSSDGVHLLLGPVTTTEYPSTTDLFAEGFTIVARPGSGPPLVEETCSQKRYLAFPIVDSSKVSSKL</sequence>
<protein>
    <submittedName>
        <fullName evidence="1">Uncharacterized protein</fullName>
    </submittedName>
</protein>
<gene>
    <name evidence="1" type="ORF">EV420DRAFT_108704</name>
</gene>
<dbReference type="EMBL" id="JAUEPS010000001">
    <property type="protein sequence ID" value="KAK0470352.1"/>
    <property type="molecule type" value="Genomic_DNA"/>
</dbReference>